<protein>
    <submittedName>
        <fullName evidence="2">Glyco_trans_2-like domain-containing protein</fullName>
    </submittedName>
</protein>
<evidence type="ECO:0000313" key="3">
    <source>
        <dbReference type="Proteomes" id="UP001157733"/>
    </source>
</evidence>
<dbReference type="InterPro" id="IPR029044">
    <property type="entry name" value="Nucleotide-diphossugar_trans"/>
</dbReference>
<sequence length="304" mass="35234">MMSPREPQVSVIVPTFNRAWCLGETLESVRRQKFESYELIVVDDASTDDTEQRVRAFDGIEYLRLDRNQGVSAARNAGLSRARGRYLCFLDSDDRWLDTKLEKQWEWMETHPGCPACYTDETWIRNGVRVNPAKKHRKYSGYIFQHCLPLCIISPSSIMLKREVLNRIGGFDEAMRACEDYDLWLRLTSCYPVQFLEEALIVKYGGHGDQLSARYWGMDRFRVYALEKLLAAQNPQGEARRQVLEMLVEKCGILETGYRNREKYQEAETFAAACRHYADILASPEIPSLNPFFEQDTLLNVESN</sequence>
<dbReference type="PANTHER" id="PTHR43685">
    <property type="entry name" value="GLYCOSYLTRANSFERASE"/>
    <property type="match status" value="1"/>
</dbReference>
<dbReference type="InterPro" id="IPR050834">
    <property type="entry name" value="Glycosyltransf_2"/>
</dbReference>
<dbReference type="RefSeq" id="WP_282011631.1">
    <property type="nucleotide sequence ID" value="NZ_OX336137.1"/>
</dbReference>
<dbReference type="Proteomes" id="UP001157733">
    <property type="component" value="Chromosome"/>
</dbReference>
<organism evidence="2 3">
    <name type="scientific">Nitrospina watsonii</name>
    <dbReference type="NCBI Taxonomy" id="1323948"/>
    <lineage>
        <taxon>Bacteria</taxon>
        <taxon>Pseudomonadati</taxon>
        <taxon>Nitrospinota/Tectimicrobiota group</taxon>
        <taxon>Nitrospinota</taxon>
        <taxon>Nitrospinia</taxon>
        <taxon>Nitrospinales</taxon>
        <taxon>Nitrospinaceae</taxon>
        <taxon>Nitrospina</taxon>
    </lineage>
</organism>
<proteinExistence type="predicted"/>
<dbReference type="Gene3D" id="3.90.550.10">
    <property type="entry name" value="Spore Coat Polysaccharide Biosynthesis Protein SpsA, Chain A"/>
    <property type="match status" value="1"/>
</dbReference>
<feature type="domain" description="Glycosyltransferase 2-like" evidence="1">
    <location>
        <begin position="10"/>
        <end position="168"/>
    </location>
</feature>
<dbReference type="Pfam" id="PF00535">
    <property type="entry name" value="Glycos_transf_2"/>
    <property type="match status" value="1"/>
</dbReference>
<evidence type="ECO:0000313" key="2">
    <source>
        <dbReference type="EMBL" id="CAI2718751.1"/>
    </source>
</evidence>
<dbReference type="EMBL" id="OX336137">
    <property type="protein sequence ID" value="CAI2718751.1"/>
    <property type="molecule type" value="Genomic_DNA"/>
</dbReference>
<dbReference type="PANTHER" id="PTHR43685:SF2">
    <property type="entry name" value="GLYCOSYLTRANSFERASE 2-LIKE DOMAIN-CONTAINING PROTEIN"/>
    <property type="match status" value="1"/>
</dbReference>
<name>A0ABM9HFA9_9BACT</name>
<keyword evidence="3" id="KW-1185">Reference proteome</keyword>
<gene>
    <name evidence="2" type="ORF">NSPWAT_1895</name>
</gene>
<reference evidence="2 3" key="1">
    <citation type="submission" date="2022-09" db="EMBL/GenBank/DDBJ databases">
        <authorList>
            <person name="Kop L."/>
        </authorList>
    </citation>
    <scope>NUCLEOTIDE SEQUENCE [LARGE SCALE GENOMIC DNA]</scope>
    <source>
        <strain evidence="2 3">347</strain>
    </source>
</reference>
<accession>A0ABM9HFA9</accession>
<evidence type="ECO:0000259" key="1">
    <source>
        <dbReference type="Pfam" id="PF00535"/>
    </source>
</evidence>
<dbReference type="InterPro" id="IPR001173">
    <property type="entry name" value="Glyco_trans_2-like"/>
</dbReference>
<dbReference type="SUPFAM" id="SSF53448">
    <property type="entry name" value="Nucleotide-diphospho-sugar transferases"/>
    <property type="match status" value="1"/>
</dbReference>